<evidence type="ECO:0000313" key="8">
    <source>
        <dbReference type="Proteomes" id="UP000191500"/>
    </source>
</evidence>
<keyword evidence="8" id="KW-1185">Reference proteome</keyword>
<protein>
    <recommendedName>
        <fullName evidence="6">Zn(2)-C6 fungal-type domain-containing protein</fullName>
    </recommendedName>
</protein>
<evidence type="ECO:0000256" key="4">
    <source>
        <dbReference type="ARBA" id="ARBA00023242"/>
    </source>
</evidence>
<dbReference type="GO" id="GO:0008270">
    <property type="term" value="F:zinc ion binding"/>
    <property type="evidence" value="ECO:0007669"/>
    <property type="project" value="InterPro"/>
</dbReference>
<keyword evidence="2" id="KW-0238">DNA-binding</keyword>
<dbReference type="PROSITE" id="PS50048">
    <property type="entry name" value="ZN2_CY6_FUNGAL_2"/>
    <property type="match status" value="1"/>
</dbReference>
<reference evidence="8" key="1">
    <citation type="journal article" date="2017" name="Nat. Microbiol.">
        <title>Global analysis of biosynthetic gene clusters reveals vast potential of secondary metabolite production in Penicillium species.</title>
        <authorList>
            <person name="Nielsen J.C."/>
            <person name="Grijseels S."/>
            <person name="Prigent S."/>
            <person name="Ji B."/>
            <person name="Dainat J."/>
            <person name="Nielsen K.F."/>
            <person name="Frisvad J.C."/>
            <person name="Workman M."/>
            <person name="Nielsen J."/>
        </authorList>
    </citation>
    <scope>NUCLEOTIDE SEQUENCE [LARGE SCALE GENOMIC DNA]</scope>
    <source>
        <strain evidence="8">IBT 31321</strain>
    </source>
</reference>
<evidence type="ECO:0000256" key="5">
    <source>
        <dbReference type="SAM" id="MobiDB-lite"/>
    </source>
</evidence>
<dbReference type="STRING" id="36646.A0A1V6UUZ6"/>
<evidence type="ECO:0000259" key="6">
    <source>
        <dbReference type="PROSITE" id="PS50048"/>
    </source>
</evidence>
<dbReference type="Pfam" id="PF00172">
    <property type="entry name" value="Zn_clus"/>
    <property type="match status" value="1"/>
</dbReference>
<dbReference type="EMBL" id="MDDG01000004">
    <property type="protein sequence ID" value="OQE42261.1"/>
    <property type="molecule type" value="Genomic_DNA"/>
</dbReference>
<dbReference type="InterPro" id="IPR001138">
    <property type="entry name" value="Zn2Cys6_DnaBD"/>
</dbReference>
<gene>
    <name evidence="7" type="ORF">PENCOP_c004G07000</name>
</gene>
<dbReference type="GO" id="GO:0000981">
    <property type="term" value="F:DNA-binding transcription factor activity, RNA polymerase II-specific"/>
    <property type="evidence" value="ECO:0007669"/>
    <property type="project" value="InterPro"/>
</dbReference>
<dbReference type="Gene3D" id="4.10.240.10">
    <property type="entry name" value="Zn(2)-C6 fungal-type DNA-binding domain"/>
    <property type="match status" value="1"/>
</dbReference>
<dbReference type="Proteomes" id="UP000191500">
    <property type="component" value="Unassembled WGS sequence"/>
</dbReference>
<feature type="region of interest" description="Disordered" evidence="5">
    <location>
        <begin position="45"/>
        <end position="88"/>
    </location>
</feature>
<dbReference type="AlphaFoldDB" id="A0A1V6UUZ6"/>
<dbReference type="InterPro" id="IPR036864">
    <property type="entry name" value="Zn2-C6_fun-type_DNA-bd_sf"/>
</dbReference>
<accession>A0A1V6UUZ6</accession>
<evidence type="ECO:0000256" key="1">
    <source>
        <dbReference type="ARBA" id="ARBA00023015"/>
    </source>
</evidence>
<dbReference type="SUPFAM" id="SSF57701">
    <property type="entry name" value="Zn2/Cys6 DNA-binding domain"/>
    <property type="match status" value="1"/>
</dbReference>
<dbReference type="PANTHER" id="PTHR47425">
    <property type="entry name" value="FARB-RELATED"/>
    <property type="match status" value="1"/>
</dbReference>
<sequence>MLRRTRRSPTACSWCRYRKVRCDASILGSPCTRCRQDGRSECILRAQNPKQSPKSPKSRNPVLPAQRSLDSANGRPSDDRRQSYGRRNLTSQLRAHGLSFDNRSNSSPELPDIPYTEYAFVDSRQLLSLPSENIALLTSAGCLSLPASDAIDEFVRQYFKRIHPLIPVLDEAEFWRIYPKTQPTGPTISLFVLQSMLFATCPLLFELRTEKRSHINAQGAVLLTHYTSADDTQSGSLWVTRAIEHAMLVDAEPLSSVDNVKMSLKKRLWWSILLRDRSLSIGLRRRPQVTSISLHGWSDWLSTEDFEEELHQSRVYDYDTKKSLLKGLQKQCELAVLLTGLLNLAFTQQKTPRRLLSMIEFQGLLLRTKSIKKSLKEWELSIQPLSPPRKTSPSDGNDAVERLTYMTYMYYHAAQVNLAQYAAFLLEENLFYAGDQYGTLVLEISNDLRNGIEGLSVVMEHFSVNGYSDSLPLSVLGYVSMPLVLAAIDLKLSTSREQTEARQRRLNSLSQIIRHSETLYDVTDRVAVATNHLLQLAYVTTQNISSEGKPARLASPENLVGKICLLSNKCPDRASSKSMSSGPNRPTSWQDAFVQCPRAYLLISNSVDYTMATGCLPSANVLPEIVRDLPAMGFIARLPWTSDIPLSASTRSLLTSTNRIQRQSYPASVRLSSIEGRDALNPINIETEIEKNLTPKRVQIDHNSSLDATSDDPAMSPLIINEHLSYINKVADQRAHETTGPNLDFMDFGGIQSVSNNVMETCTFRTPLEFIGHNLQVESPLEEQVFDTYGVTLPQSIKAIDSTIFDAFYHSGFEQNWAVQ</sequence>
<keyword evidence="4" id="KW-0539">Nucleus</keyword>
<dbReference type="GO" id="GO:0003677">
    <property type="term" value="F:DNA binding"/>
    <property type="evidence" value="ECO:0007669"/>
    <property type="project" value="UniProtKB-KW"/>
</dbReference>
<dbReference type="PROSITE" id="PS00463">
    <property type="entry name" value="ZN2_CY6_FUNGAL_1"/>
    <property type="match status" value="1"/>
</dbReference>
<evidence type="ECO:0000256" key="2">
    <source>
        <dbReference type="ARBA" id="ARBA00023125"/>
    </source>
</evidence>
<dbReference type="PANTHER" id="PTHR47425:SF2">
    <property type="entry name" value="FARB-RELATED"/>
    <property type="match status" value="1"/>
</dbReference>
<proteinExistence type="predicted"/>
<dbReference type="CDD" id="cd12148">
    <property type="entry name" value="fungal_TF_MHR"/>
    <property type="match status" value="1"/>
</dbReference>
<dbReference type="CDD" id="cd00067">
    <property type="entry name" value="GAL4"/>
    <property type="match status" value="1"/>
</dbReference>
<name>A0A1V6UUZ6_9EURO</name>
<dbReference type="InterPro" id="IPR052761">
    <property type="entry name" value="Fungal_Detox/Toxin_TFs"/>
</dbReference>
<keyword evidence="3" id="KW-0804">Transcription</keyword>
<keyword evidence="1" id="KW-0805">Transcription regulation</keyword>
<organism evidence="7 8">
    <name type="scientific">Penicillium coprophilum</name>
    <dbReference type="NCBI Taxonomy" id="36646"/>
    <lineage>
        <taxon>Eukaryota</taxon>
        <taxon>Fungi</taxon>
        <taxon>Dikarya</taxon>
        <taxon>Ascomycota</taxon>
        <taxon>Pezizomycotina</taxon>
        <taxon>Eurotiomycetes</taxon>
        <taxon>Eurotiomycetidae</taxon>
        <taxon>Eurotiales</taxon>
        <taxon>Aspergillaceae</taxon>
        <taxon>Penicillium</taxon>
    </lineage>
</organism>
<dbReference type="SMART" id="SM00066">
    <property type="entry name" value="GAL4"/>
    <property type="match status" value="1"/>
</dbReference>
<evidence type="ECO:0000256" key="3">
    <source>
        <dbReference type="ARBA" id="ARBA00023163"/>
    </source>
</evidence>
<comment type="caution">
    <text evidence="7">The sequence shown here is derived from an EMBL/GenBank/DDBJ whole genome shotgun (WGS) entry which is preliminary data.</text>
</comment>
<evidence type="ECO:0000313" key="7">
    <source>
        <dbReference type="EMBL" id="OQE42261.1"/>
    </source>
</evidence>
<feature type="domain" description="Zn(2)-C6 fungal-type" evidence="6">
    <location>
        <begin position="11"/>
        <end position="44"/>
    </location>
</feature>